<feature type="region of interest" description="Disordered" evidence="1">
    <location>
        <begin position="114"/>
        <end position="147"/>
    </location>
</feature>
<accession>A0AAV5R1V4</accession>
<comment type="caution">
    <text evidence="2">The sequence shown here is derived from an EMBL/GenBank/DDBJ whole genome shotgun (WGS) entry which is preliminary data.</text>
</comment>
<dbReference type="AlphaFoldDB" id="A0AAV5R1V4"/>
<feature type="region of interest" description="Disordered" evidence="1">
    <location>
        <begin position="1081"/>
        <end position="1104"/>
    </location>
</feature>
<feature type="compositionally biased region" description="Low complexity" evidence="1">
    <location>
        <begin position="906"/>
        <end position="921"/>
    </location>
</feature>
<evidence type="ECO:0000256" key="1">
    <source>
        <dbReference type="SAM" id="MobiDB-lite"/>
    </source>
</evidence>
<feature type="region of interest" description="Disordered" evidence="1">
    <location>
        <begin position="906"/>
        <end position="925"/>
    </location>
</feature>
<feature type="region of interest" description="Disordered" evidence="1">
    <location>
        <begin position="1118"/>
        <end position="1256"/>
    </location>
</feature>
<organism evidence="2 3">
    <name type="scientific">Pichia kluyveri</name>
    <name type="common">Yeast</name>
    <dbReference type="NCBI Taxonomy" id="36015"/>
    <lineage>
        <taxon>Eukaryota</taxon>
        <taxon>Fungi</taxon>
        <taxon>Dikarya</taxon>
        <taxon>Ascomycota</taxon>
        <taxon>Saccharomycotina</taxon>
        <taxon>Pichiomycetes</taxon>
        <taxon>Pichiales</taxon>
        <taxon>Pichiaceae</taxon>
        <taxon>Pichia</taxon>
    </lineage>
</organism>
<protein>
    <recommendedName>
        <fullName evidence="4">Eisosome protein SEG1</fullName>
    </recommendedName>
</protein>
<feature type="compositionally biased region" description="Low complexity" evidence="1">
    <location>
        <begin position="43"/>
        <end position="86"/>
    </location>
</feature>
<feature type="region of interest" description="Disordered" evidence="1">
    <location>
        <begin position="43"/>
        <end position="90"/>
    </location>
</feature>
<feature type="compositionally biased region" description="Polar residues" evidence="1">
    <location>
        <begin position="135"/>
        <end position="146"/>
    </location>
</feature>
<keyword evidence="3" id="KW-1185">Reference proteome</keyword>
<feature type="compositionally biased region" description="Polar residues" evidence="1">
    <location>
        <begin position="945"/>
        <end position="959"/>
    </location>
</feature>
<evidence type="ECO:0008006" key="4">
    <source>
        <dbReference type="Google" id="ProtNLM"/>
    </source>
</evidence>
<sequence>MQNRNRNSYLETSYTGVGAFSSAPAPHSNALAAASVIGNALKKNNHNPNNLDLPKLQAPKAPPKLSRTSSVTSSSNYRRNSTRNPSITESSYINTIRTNSINTASARRMSLTTLSKQRLQSQKSAPNLKTRRSVSDFTNTNSNNRLSYLPRQNIPKTIKKYVPSANGLVSVEVPNPKHPDNMPQSKQKVNSLSRQSVGNGYINNRFSSLKVSDSRDNYTSRQTSMGNKNIKRETRTLPNGTKIISTTVEEYITDPNDEFYPDNDNDNYDDTYDGFDDAEEVHNFDEHDDEEVDMTMTLDEINEEDENASVERLPNNHNVLDSKVIDDETYETEGKRIIESNEKLESHERESAFKSVNEPIKDTVIMEDLLSRNLVHSITPSLHHLNNKNIISPHLIGTPSSGFISVSDMGDEKANENSEPFVENDDYKDIDDEDDEINAPLDNIVIVDENKELLDEVEDDNKESDYVDDIPESMDEVGEFASNPPSDVKASNEYSEEEYLAAQAKLDELVKQKQQEILDSMIKNGEVDVNFVDGENIHDQVETEVDDRIADVDVYVDGGIVEDVQINVNDNDIVDEGINEIDGQYDAVSSDGSVYPDSLKDIELPIEQSPSKKSYSYYQDDATSPNKNMNFHTTSNNEISTDVPAVESFEKPLFFNVDENKAEEFYTPPATPLGENQLFSNATETSVAATETEPEIHKTMNSLSIDASPDSSIVHDSVISATQPLKPAISVEKKSMAQHLRPTVEPLNKSVNSTPIQAANRTANISQNSTLDNQRVPISAIPSSVHGLDDESEDDELNELDHLAVPKREPSIQAKIDLAEKRKTLELNNSDVNLALGENKSVDNLTKRKSVLKNSQGSRSSLHISQIQQNNASPAYLSLATAQNTKLNAMNSVSSKNQNINNLQESTSVRTRSRAGSAASSIQNSAHNNNVYTPLAAASKAAQRHSVQQFGSNGFNNDQFDNKNKRNLNANPKNGANDGEYLSRVGSVKAPNPKVEEAKKRILQNRPGAKRSKELLELSKTRPHVKKDDLIALNDTSYVPRRSSFEKEQSKLGADQNIGQTKMTSLSLRDLNSYVYENQDHTKHSNRGYKSRFADDNSDTDLPLPPINTTVAPATYKFDESSPIPAEPLNNEKTRSNGFKFKFGGINRKKSKSDIVGNNNLATPSVNQNIEKTSPKKPSGLSSLKTHLHSNNNSNDASNSVNDSHKESKFQKFFVDQHGPRTHRNVSTASHATTNSQATESKKKRGFFKKMFSDEK</sequence>
<dbReference type="Proteomes" id="UP001378960">
    <property type="component" value="Unassembled WGS sequence"/>
</dbReference>
<gene>
    <name evidence="2" type="ORF">DAPK24_015520</name>
</gene>
<reference evidence="2 3" key="1">
    <citation type="journal article" date="2023" name="Elife">
        <title>Identification of key yeast species and microbe-microbe interactions impacting larval growth of Drosophila in the wild.</title>
        <authorList>
            <person name="Mure A."/>
            <person name="Sugiura Y."/>
            <person name="Maeda R."/>
            <person name="Honda K."/>
            <person name="Sakurai N."/>
            <person name="Takahashi Y."/>
            <person name="Watada M."/>
            <person name="Katoh T."/>
            <person name="Gotoh A."/>
            <person name="Gotoh Y."/>
            <person name="Taniguchi I."/>
            <person name="Nakamura K."/>
            <person name="Hayashi T."/>
            <person name="Katayama T."/>
            <person name="Uemura T."/>
            <person name="Hattori Y."/>
        </authorList>
    </citation>
    <scope>NUCLEOTIDE SEQUENCE [LARGE SCALE GENOMIC DNA]</scope>
    <source>
        <strain evidence="2 3">PK-24</strain>
    </source>
</reference>
<feature type="compositionally biased region" description="Polar residues" evidence="1">
    <location>
        <begin position="114"/>
        <end position="127"/>
    </location>
</feature>
<feature type="compositionally biased region" description="Polar residues" evidence="1">
    <location>
        <begin position="1156"/>
        <end position="1171"/>
    </location>
</feature>
<proteinExistence type="predicted"/>
<evidence type="ECO:0000313" key="3">
    <source>
        <dbReference type="Proteomes" id="UP001378960"/>
    </source>
</evidence>
<feature type="compositionally biased region" description="Polar residues" evidence="1">
    <location>
        <begin position="1225"/>
        <end position="1239"/>
    </location>
</feature>
<feature type="compositionally biased region" description="Low complexity" evidence="1">
    <location>
        <begin position="1176"/>
        <end position="1202"/>
    </location>
</feature>
<dbReference type="EMBL" id="BTGB01000001">
    <property type="protein sequence ID" value="GMM44977.1"/>
    <property type="molecule type" value="Genomic_DNA"/>
</dbReference>
<feature type="region of interest" description="Disordered" evidence="1">
    <location>
        <begin position="943"/>
        <end position="983"/>
    </location>
</feature>
<name>A0AAV5R1V4_PICKL</name>
<evidence type="ECO:0000313" key="2">
    <source>
        <dbReference type="EMBL" id="GMM44977.1"/>
    </source>
</evidence>